<dbReference type="Proteomes" id="UP000255291">
    <property type="component" value="Unassembled WGS sequence"/>
</dbReference>
<sequence>MYPISDFAYGMLSIVILYVTVGLIFQAIKKPLLALRMVLMIVIPLITTWSTIIFVDRRFSSIDGDRTAQTLVSIIVGILVFFLSSHIISKLLGFKKD</sequence>
<name>A0ABD7GWM9_9ENTR</name>
<proteinExistence type="predicted"/>
<organism evidence="2 3">
    <name type="scientific">Enterobacter roggenkampii</name>
    <dbReference type="NCBI Taxonomy" id="1812935"/>
    <lineage>
        <taxon>Bacteria</taxon>
        <taxon>Pseudomonadati</taxon>
        <taxon>Pseudomonadota</taxon>
        <taxon>Gammaproteobacteria</taxon>
        <taxon>Enterobacterales</taxon>
        <taxon>Enterobacteriaceae</taxon>
        <taxon>Enterobacter</taxon>
        <taxon>Enterobacter cloacae complex</taxon>
    </lineage>
</organism>
<gene>
    <name evidence="2" type="ORF">DXF87_11735</name>
</gene>
<accession>A0ABD7GWM9</accession>
<keyword evidence="1" id="KW-1133">Transmembrane helix</keyword>
<evidence type="ECO:0000313" key="3">
    <source>
        <dbReference type="Proteomes" id="UP000255291"/>
    </source>
</evidence>
<reference evidence="2 3" key="1">
    <citation type="submission" date="2018-07" db="EMBL/GenBank/DDBJ databases">
        <title>The use of a cohorting ward and systematic surveillance cultures for the control of a Klebsiella pneumoniae carbapenemase (KPC)-producing Enterobacteriaceae outbreak.</title>
        <authorList>
            <person name="Doi Y."/>
        </authorList>
    </citation>
    <scope>NUCLEOTIDE SEQUENCE [LARGE SCALE GENOMIC DNA]</scope>
    <source>
        <strain evidence="2 3">1-RC-17-04017</strain>
    </source>
</reference>
<feature type="transmembrane region" description="Helical" evidence="1">
    <location>
        <begin position="7"/>
        <end position="28"/>
    </location>
</feature>
<dbReference type="EMBL" id="QRBW01000019">
    <property type="protein sequence ID" value="RDT59766.1"/>
    <property type="molecule type" value="Genomic_DNA"/>
</dbReference>
<feature type="transmembrane region" description="Helical" evidence="1">
    <location>
        <begin position="34"/>
        <end position="55"/>
    </location>
</feature>
<feature type="transmembrane region" description="Helical" evidence="1">
    <location>
        <begin position="67"/>
        <end position="88"/>
    </location>
</feature>
<keyword evidence="1" id="KW-0812">Transmembrane</keyword>
<protein>
    <submittedName>
        <fullName evidence="2">Uncharacterized protein</fullName>
    </submittedName>
</protein>
<comment type="caution">
    <text evidence="2">The sequence shown here is derived from an EMBL/GenBank/DDBJ whole genome shotgun (WGS) entry which is preliminary data.</text>
</comment>
<dbReference type="AlphaFoldDB" id="A0ABD7GWM9"/>
<keyword evidence="1" id="KW-0472">Membrane</keyword>
<evidence type="ECO:0000256" key="1">
    <source>
        <dbReference type="SAM" id="Phobius"/>
    </source>
</evidence>
<evidence type="ECO:0000313" key="2">
    <source>
        <dbReference type="EMBL" id="RDT59766.1"/>
    </source>
</evidence>